<dbReference type="EMBL" id="JARKIF010000013">
    <property type="protein sequence ID" value="KAJ7624794.1"/>
    <property type="molecule type" value="Genomic_DNA"/>
</dbReference>
<dbReference type="Proteomes" id="UP001221142">
    <property type="component" value="Unassembled WGS sequence"/>
</dbReference>
<protein>
    <recommendedName>
        <fullName evidence="3">F-box domain-containing protein</fullName>
    </recommendedName>
</protein>
<evidence type="ECO:0008006" key="3">
    <source>
        <dbReference type="Google" id="ProtNLM"/>
    </source>
</evidence>
<evidence type="ECO:0000313" key="2">
    <source>
        <dbReference type="Proteomes" id="UP001221142"/>
    </source>
</evidence>
<dbReference type="AlphaFoldDB" id="A0AAD7BM36"/>
<keyword evidence="2" id="KW-1185">Reference proteome</keyword>
<proteinExistence type="predicted"/>
<organism evidence="1 2">
    <name type="scientific">Roridomyces roridus</name>
    <dbReference type="NCBI Taxonomy" id="1738132"/>
    <lineage>
        <taxon>Eukaryota</taxon>
        <taxon>Fungi</taxon>
        <taxon>Dikarya</taxon>
        <taxon>Basidiomycota</taxon>
        <taxon>Agaricomycotina</taxon>
        <taxon>Agaricomycetes</taxon>
        <taxon>Agaricomycetidae</taxon>
        <taxon>Agaricales</taxon>
        <taxon>Marasmiineae</taxon>
        <taxon>Mycenaceae</taxon>
        <taxon>Roridomyces</taxon>
    </lineage>
</organism>
<gene>
    <name evidence="1" type="ORF">FB45DRAFT_1060971</name>
</gene>
<name>A0AAD7BM36_9AGAR</name>
<sequence length="564" mass="63557">MFSGQWSRFKNALTRRNALIRHKPPPSQSSEAYLDPQLSISDLDNDSVSDALSYITIPDPSPSWTACSQVCFKWRVTALGTAALWTRVILTTDAWAWRCIERSKSMPLHIKTEIRDDAEEQTLLTVLEHIKDRIQTLDLQFAVAPPSLLAVIALNHTYPILRSLCVTITGYDSSETLSLYPDAYPMLERLQYRSNVRFVPTNLPEGLTSLEISNGLIGGVGWEMFRESLECLVDLRILTLHEFSVPPDASSRRLFLPYLVKLRLSGPPADCGQFVKALDAPHIQRYRFTLRSVDNVQEMFEGIFGTLTRGPKTMSFYQQYSANSHWYTRCKPLPYPHPELYLPTFLCFSYKDCVTPSAMKPDISFSWVRPLTDAEHAGIFTGLAMANSPALSHVKVLALNEWECSPAGTWAPLLRRVKGVRRLAISGPRTPVGLFWDLLTQLESVGSTPLLPRLEEIGLEEVDCSAGGWVAQDADVSMNSYSDRDGARLLDVLICYLEKRLRPLPRLKIMRSEGYSVSEMKLLRRLVGSVVWDGRDAMQGRYKLEGGGAVNHYLLAGREMSFNE</sequence>
<evidence type="ECO:0000313" key="1">
    <source>
        <dbReference type="EMBL" id="KAJ7624794.1"/>
    </source>
</evidence>
<comment type="caution">
    <text evidence="1">The sequence shown here is derived from an EMBL/GenBank/DDBJ whole genome shotgun (WGS) entry which is preliminary data.</text>
</comment>
<reference evidence="1" key="1">
    <citation type="submission" date="2023-03" db="EMBL/GenBank/DDBJ databases">
        <title>Massive genome expansion in bonnet fungi (Mycena s.s.) driven by repeated elements and novel gene families across ecological guilds.</title>
        <authorList>
            <consortium name="Lawrence Berkeley National Laboratory"/>
            <person name="Harder C.B."/>
            <person name="Miyauchi S."/>
            <person name="Viragh M."/>
            <person name="Kuo A."/>
            <person name="Thoen E."/>
            <person name="Andreopoulos B."/>
            <person name="Lu D."/>
            <person name="Skrede I."/>
            <person name="Drula E."/>
            <person name="Henrissat B."/>
            <person name="Morin E."/>
            <person name="Kohler A."/>
            <person name="Barry K."/>
            <person name="LaButti K."/>
            <person name="Morin E."/>
            <person name="Salamov A."/>
            <person name="Lipzen A."/>
            <person name="Mereny Z."/>
            <person name="Hegedus B."/>
            <person name="Baldrian P."/>
            <person name="Stursova M."/>
            <person name="Weitz H."/>
            <person name="Taylor A."/>
            <person name="Grigoriev I.V."/>
            <person name="Nagy L.G."/>
            <person name="Martin F."/>
            <person name="Kauserud H."/>
        </authorList>
    </citation>
    <scope>NUCLEOTIDE SEQUENCE</scope>
    <source>
        <strain evidence="1">9284</strain>
    </source>
</reference>
<accession>A0AAD7BM36</accession>